<evidence type="ECO:0000313" key="1">
    <source>
        <dbReference type="EMBL" id="TYP90806.1"/>
    </source>
</evidence>
<accession>A0A5S5D6Y2</accession>
<evidence type="ECO:0000313" key="2">
    <source>
        <dbReference type="Proteomes" id="UP000322499"/>
    </source>
</evidence>
<dbReference type="RefSeq" id="WP_166531534.1">
    <property type="nucleotide sequence ID" value="NZ_VNHW01000001.1"/>
</dbReference>
<dbReference type="Proteomes" id="UP000322499">
    <property type="component" value="Unassembled WGS sequence"/>
</dbReference>
<reference evidence="1 2" key="1">
    <citation type="submission" date="2019-07" db="EMBL/GenBank/DDBJ databases">
        <title>Genomic Encyclopedia of Archaeal and Bacterial Type Strains, Phase II (KMG-II): from individual species to whole genera.</title>
        <authorList>
            <person name="Goeker M."/>
        </authorList>
    </citation>
    <scope>NUCLEOTIDE SEQUENCE [LARGE SCALE GENOMIC DNA]</scope>
    <source>
        <strain evidence="1 2">DSM 46842</strain>
    </source>
</reference>
<keyword evidence="2" id="KW-1185">Reference proteome</keyword>
<protein>
    <submittedName>
        <fullName evidence="1">Uncharacterized protein</fullName>
    </submittedName>
</protein>
<comment type="caution">
    <text evidence="1">The sequence shown here is derived from an EMBL/GenBank/DDBJ whole genome shotgun (WGS) entry which is preliminary data.</text>
</comment>
<name>A0A5S5D6Y2_9ACTN</name>
<organism evidence="1 2">
    <name type="scientific">Blastococcus xanthinilyticus</name>
    <dbReference type="NCBI Taxonomy" id="1564164"/>
    <lineage>
        <taxon>Bacteria</taxon>
        <taxon>Bacillati</taxon>
        <taxon>Actinomycetota</taxon>
        <taxon>Actinomycetes</taxon>
        <taxon>Geodermatophilales</taxon>
        <taxon>Geodermatophilaceae</taxon>
        <taxon>Blastococcus</taxon>
    </lineage>
</organism>
<dbReference type="EMBL" id="VNHW01000001">
    <property type="protein sequence ID" value="TYP90806.1"/>
    <property type="molecule type" value="Genomic_DNA"/>
</dbReference>
<proteinExistence type="predicted"/>
<dbReference type="AlphaFoldDB" id="A0A5S5D6Y2"/>
<sequence length="63" mass="6935">MSTGNLLADCERWCRDTLPRRPVRTALRVVPAPVEVPRPAPLRRGTFRPGADWPGLAALRTGS</sequence>
<gene>
    <name evidence="1" type="ORF">BD833_101525</name>
</gene>